<organism evidence="2 3">
    <name type="scientific">Carboxylicivirga marina</name>
    <dbReference type="NCBI Taxonomy" id="2800988"/>
    <lineage>
        <taxon>Bacteria</taxon>
        <taxon>Pseudomonadati</taxon>
        <taxon>Bacteroidota</taxon>
        <taxon>Bacteroidia</taxon>
        <taxon>Marinilabiliales</taxon>
        <taxon>Marinilabiliaceae</taxon>
        <taxon>Carboxylicivirga</taxon>
    </lineage>
</organism>
<accession>A0ABS1HHH2</accession>
<evidence type="ECO:0000313" key="3">
    <source>
        <dbReference type="Proteomes" id="UP000605676"/>
    </source>
</evidence>
<dbReference type="EMBL" id="JAENRR010000012">
    <property type="protein sequence ID" value="MBK3517107.1"/>
    <property type="molecule type" value="Genomic_DNA"/>
</dbReference>
<dbReference type="SMART" id="SM00564">
    <property type="entry name" value="PQQ"/>
    <property type="match status" value="4"/>
</dbReference>
<dbReference type="InterPro" id="IPR018391">
    <property type="entry name" value="PQQ_b-propeller_rpt"/>
</dbReference>
<dbReference type="Gene3D" id="2.130.10.10">
    <property type="entry name" value="YVTN repeat-like/Quinoprotein amine dehydrogenase"/>
    <property type="match status" value="1"/>
</dbReference>
<dbReference type="PANTHER" id="PTHR34512">
    <property type="entry name" value="CELL SURFACE PROTEIN"/>
    <property type="match status" value="1"/>
</dbReference>
<sequence>MNNLKRSLFSFFLIVVVNGIVVAQLHDWRGAERTGVYNETGLLKQWAESGPELLWFSEGLGMGYSSATVTDDAIYITGRKDTIDVITALNLEGEKLWETPFGKSWFRSYTDARSTPTYYNGKIYLVSGSGEIVCVNKKGKILWSDNHYERFEGVFPRFGVSESPLIVDDKVVVSPGGDVASLVAYDLKSGKLIWKAEPVNEATHYVNPVLVKHGGRELIVTLTENHIIGVDAEKGQLLWKVNYAGMNENTGKRMRKNHANTPIYRNGQIFVCSGYNHTSVMLKLNEDASQTEVVWNNKDIDPHHGGVVLLGDHLFSSNYENNANGDWVCVDWNSGETQWIEEWHNKGSIISADNMLYFYEEKAGNIGLVKPSAEKLDVISEFKVDKGTGPHWSHPVIRDGKMYIRHGEVLMVYKVKIDSGLASAE</sequence>
<dbReference type="RefSeq" id="WP_200464336.1">
    <property type="nucleotide sequence ID" value="NZ_JAENRR010000012.1"/>
</dbReference>
<protein>
    <submittedName>
        <fullName evidence="2">PQQ-like beta-propeller repeat protein</fullName>
    </submittedName>
</protein>
<dbReference type="Pfam" id="PF13360">
    <property type="entry name" value="PQQ_2"/>
    <property type="match status" value="1"/>
</dbReference>
<dbReference type="Proteomes" id="UP000605676">
    <property type="component" value="Unassembled WGS sequence"/>
</dbReference>
<dbReference type="InterPro" id="IPR002372">
    <property type="entry name" value="PQQ_rpt_dom"/>
</dbReference>
<evidence type="ECO:0000313" key="2">
    <source>
        <dbReference type="EMBL" id="MBK3517107.1"/>
    </source>
</evidence>
<keyword evidence="3" id="KW-1185">Reference proteome</keyword>
<comment type="caution">
    <text evidence="2">The sequence shown here is derived from an EMBL/GenBank/DDBJ whole genome shotgun (WGS) entry which is preliminary data.</text>
</comment>
<dbReference type="PANTHER" id="PTHR34512:SF30">
    <property type="entry name" value="OUTER MEMBRANE PROTEIN ASSEMBLY FACTOR BAMB"/>
    <property type="match status" value="1"/>
</dbReference>
<evidence type="ECO:0000259" key="1">
    <source>
        <dbReference type="Pfam" id="PF13360"/>
    </source>
</evidence>
<dbReference type="SUPFAM" id="SSF50998">
    <property type="entry name" value="Quinoprotein alcohol dehydrogenase-like"/>
    <property type="match status" value="1"/>
</dbReference>
<feature type="domain" description="Pyrrolo-quinoline quinone repeat" evidence="1">
    <location>
        <begin position="85"/>
        <end position="340"/>
    </location>
</feature>
<name>A0ABS1HHH2_9BACT</name>
<reference evidence="2 3" key="1">
    <citation type="submission" date="2021-01" db="EMBL/GenBank/DDBJ databases">
        <title>Carboxyliciviraga sp.nov., isolated from coastal sediments.</title>
        <authorList>
            <person name="Lu D."/>
            <person name="Zhang T."/>
        </authorList>
    </citation>
    <scope>NUCLEOTIDE SEQUENCE [LARGE SCALE GENOMIC DNA]</scope>
    <source>
        <strain evidence="2 3">N1Y132</strain>
    </source>
</reference>
<dbReference type="InterPro" id="IPR015943">
    <property type="entry name" value="WD40/YVTN_repeat-like_dom_sf"/>
</dbReference>
<proteinExistence type="predicted"/>
<gene>
    <name evidence="2" type="ORF">JIV24_07110</name>
</gene>
<dbReference type="InterPro" id="IPR011047">
    <property type="entry name" value="Quinoprotein_ADH-like_sf"/>
</dbReference>